<feature type="region of interest" description="Disordered" evidence="1">
    <location>
        <begin position="1"/>
        <end position="75"/>
    </location>
</feature>
<reference evidence="2 3" key="1">
    <citation type="submission" date="2018-01" db="EMBL/GenBank/DDBJ databases">
        <authorList>
            <person name="Clerissi C."/>
        </authorList>
    </citation>
    <scope>NUCLEOTIDE SEQUENCE [LARGE SCALE GENOMIC DNA]</scope>
    <source>
        <strain evidence="2">Cupriavidus taiwanensis SWF 66322</strain>
        <plasmid evidence="3">cbm2636_mp</plasmid>
    </source>
</reference>
<accession>A0A375D3K4</accession>
<evidence type="ECO:0000313" key="3">
    <source>
        <dbReference type="Proteomes" id="UP000254259"/>
    </source>
</evidence>
<evidence type="ECO:0000313" key="2">
    <source>
        <dbReference type="EMBL" id="SPD68925.1"/>
    </source>
</evidence>
<dbReference type="Proteomes" id="UP000254259">
    <property type="component" value="Plasmid CBM2636_mp"/>
</dbReference>
<keyword evidence="2" id="KW-0614">Plasmid</keyword>
<gene>
    <name evidence="2" type="ORF">CBM2636_MP21775</name>
</gene>
<organism evidence="2 3">
    <name type="scientific">Cupriavidus taiwanensis</name>
    <dbReference type="NCBI Taxonomy" id="164546"/>
    <lineage>
        <taxon>Bacteria</taxon>
        <taxon>Pseudomonadati</taxon>
        <taxon>Pseudomonadota</taxon>
        <taxon>Betaproteobacteria</taxon>
        <taxon>Burkholderiales</taxon>
        <taxon>Burkholderiaceae</taxon>
        <taxon>Cupriavidus</taxon>
    </lineage>
</organism>
<geneLocation type="plasmid" evidence="3">
    <name>cbm2636_mp</name>
</geneLocation>
<proteinExistence type="predicted"/>
<dbReference type="EMBL" id="LT984814">
    <property type="protein sequence ID" value="SPD68925.1"/>
    <property type="molecule type" value="Genomic_DNA"/>
</dbReference>
<name>A0A375D3K4_9BURK</name>
<evidence type="ECO:0000256" key="1">
    <source>
        <dbReference type="SAM" id="MobiDB-lite"/>
    </source>
</evidence>
<protein>
    <submittedName>
        <fullName evidence="2">Uncharacterized protein</fullName>
    </submittedName>
</protein>
<dbReference type="AlphaFoldDB" id="A0A375D3K4"/>
<feature type="compositionally biased region" description="Low complexity" evidence="1">
    <location>
        <begin position="1"/>
        <end position="18"/>
    </location>
</feature>
<sequence length="115" mass="12190">MLPSPACGRRAGVRAGAGIPPHLTSSKHRPSPQPSPASGRGSTPLVLERPVVLRHTSGLLPSPARGRGAGGEAKRWHTVAPDFVDAPALPQERDREYSGTSCIRDLRNAGCNRDR</sequence>